<dbReference type="EMBL" id="CP119953">
    <property type="protein sequence ID" value="WFC96488.1"/>
    <property type="molecule type" value="Genomic_DNA"/>
</dbReference>
<evidence type="ECO:0000256" key="1">
    <source>
        <dbReference type="SAM" id="SignalP"/>
    </source>
</evidence>
<feature type="chain" id="PRO_5042083153" evidence="1">
    <location>
        <begin position="30"/>
        <end position="287"/>
    </location>
</feature>
<feature type="signal peptide" evidence="1">
    <location>
        <begin position="1"/>
        <end position="29"/>
    </location>
</feature>
<protein>
    <submittedName>
        <fullName evidence="2">Uncharacterized protein</fullName>
    </submittedName>
</protein>
<name>A0AAF0DVZ5_9BASI</name>
<proteinExistence type="predicted"/>
<organism evidence="2 3">
    <name type="scientific">Malassezia brasiliensis</name>
    <dbReference type="NCBI Taxonomy" id="1821822"/>
    <lineage>
        <taxon>Eukaryota</taxon>
        <taxon>Fungi</taxon>
        <taxon>Dikarya</taxon>
        <taxon>Basidiomycota</taxon>
        <taxon>Ustilaginomycotina</taxon>
        <taxon>Malasseziomycetes</taxon>
        <taxon>Malasseziales</taxon>
        <taxon>Malasseziaceae</taxon>
        <taxon>Malassezia</taxon>
    </lineage>
</organism>
<gene>
    <name evidence="2" type="ORF">MBRA1_003146</name>
</gene>
<sequence>MQAHGATAACMRAALLAVLACMWAACVGAVHGGNVPQVPAGAAQHIAKHNPSRISHYDPDAVYEAVSLDNTTRKGAAHAEGWVSPAQRGGSMLDIVGNGFREPINVIISGHSDPRVLCEQGLLDYVRSIGFSFECLHIHLGGLQYANLGDGNGWKPQMFEYRSLIYPGSPGVWLGSCWESLAGGNHFRVWKQNGTEADTGAWFLAVSKEEVRAPLTQSVAEHHTIVPNGYDLGRDLLVEAAVRGSSFRGTSWRASVEWHDLLPSGRQSINHNITIDGRVAVLTVHRT</sequence>
<dbReference type="Proteomes" id="UP001216638">
    <property type="component" value="Chromosome 3"/>
</dbReference>
<keyword evidence="1" id="KW-0732">Signal</keyword>
<evidence type="ECO:0000313" key="3">
    <source>
        <dbReference type="Proteomes" id="UP001216638"/>
    </source>
</evidence>
<keyword evidence="3" id="KW-1185">Reference proteome</keyword>
<evidence type="ECO:0000313" key="2">
    <source>
        <dbReference type="EMBL" id="WFC96488.1"/>
    </source>
</evidence>
<dbReference type="AlphaFoldDB" id="A0AAF0DVZ5"/>
<accession>A0AAF0DVZ5</accession>
<reference evidence="2" key="1">
    <citation type="submission" date="2023-03" db="EMBL/GenBank/DDBJ databases">
        <title>Mating type loci evolution in Malassezia.</title>
        <authorList>
            <person name="Coelho M.A."/>
        </authorList>
    </citation>
    <scope>NUCLEOTIDE SEQUENCE</scope>
    <source>
        <strain evidence="2">CBS 14135</strain>
    </source>
</reference>